<evidence type="ECO:0008006" key="3">
    <source>
        <dbReference type="Google" id="ProtNLM"/>
    </source>
</evidence>
<accession>A0A1B6D9F4</accession>
<reference evidence="2" key="1">
    <citation type="submission" date="2015-12" db="EMBL/GenBank/DDBJ databases">
        <title>De novo transcriptome assembly of four potential Pierce s Disease insect vectors from Arizona vineyards.</title>
        <authorList>
            <person name="Tassone E.E."/>
        </authorList>
    </citation>
    <scope>NUCLEOTIDE SEQUENCE</scope>
</reference>
<dbReference type="PANTHER" id="PTHR13434">
    <property type="entry name" value="PROTEIN CASC3"/>
    <property type="match status" value="1"/>
</dbReference>
<feature type="region of interest" description="Disordered" evidence="1">
    <location>
        <begin position="222"/>
        <end position="259"/>
    </location>
</feature>
<dbReference type="InterPro" id="IPR028544">
    <property type="entry name" value="CASC3"/>
</dbReference>
<dbReference type="GO" id="GO:0006397">
    <property type="term" value="P:mRNA processing"/>
    <property type="evidence" value="ECO:0007669"/>
    <property type="project" value="InterPro"/>
</dbReference>
<feature type="region of interest" description="Disordered" evidence="1">
    <location>
        <begin position="58"/>
        <end position="191"/>
    </location>
</feature>
<dbReference type="GO" id="GO:0003723">
    <property type="term" value="F:RNA binding"/>
    <property type="evidence" value="ECO:0007669"/>
    <property type="project" value="InterPro"/>
</dbReference>
<feature type="non-terminal residue" evidence="2">
    <location>
        <position position="371"/>
    </location>
</feature>
<evidence type="ECO:0000313" key="2">
    <source>
        <dbReference type="EMBL" id="JAS22260.1"/>
    </source>
</evidence>
<name>A0A1B6D9F4_9HEMI</name>
<dbReference type="PANTHER" id="PTHR13434:SF0">
    <property type="entry name" value="PROTEIN CASC3"/>
    <property type="match status" value="1"/>
</dbReference>
<dbReference type="EMBL" id="GEDC01015038">
    <property type="protein sequence ID" value="JAS22260.1"/>
    <property type="molecule type" value="Transcribed_RNA"/>
</dbReference>
<sequence>EHDDRTTMEEGGSEGEPKEKSTSVDDEEEKPKETKPVIKKGKVWTEKADKWSHDLYIEDDQKPKSTQELIDTYGYDIRNEDAPPKARRRRRYGRGPNKYTRNWEDEEAYGRPTAPNVPRKAFQNNREEFPDINERKPRSKSWDRKKGRTSEKITTQNPVNNSSKPNHQENMKSIDRVEKEQRNGVARDARKDDSLKLQLGANAFVAKGPYVESNIPAARGGLGRGFRGKSSGSRPTMEFTSNRGRGRKMGPPFEEIPNTQGDRLKQAGEVLSTEFSHLFISNGTDSTTNGNINLPPDVPSRGRIPIAPSEIPPRMQENLTASSSNRSKRYSTQRQRSLPETAQPPPYTMGYYGPSPQIDAYPPGPVYNEGV</sequence>
<feature type="compositionally biased region" description="Polar residues" evidence="1">
    <location>
        <begin position="152"/>
        <end position="165"/>
    </location>
</feature>
<feature type="compositionally biased region" description="Polar residues" evidence="1">
    <location>
        <begin position="281"/>
        <end position="292"/>
    </location>
</feature>
<feature type="non-terminal residue" evidence="2">
    <location>
        <position position="1"/>
    </location>
</feature>
<protein>
    <recommendedName>
        <fullName evidence="3">Protein CASC3</fullName>
    </recommendedName>
</protein>
<evidence type="ECO:0000256" key="1">
    <source>
        <dbReference type="SAM" id="MobiDB-lite"/>
    </source>
</evidence>
<organism evidence="2">
    <name type="scientific">Clastoptera arizonana</name>
    <name type="common">Arizona spittle bug</name>
    <dbReference type="NCBI Taxonomy" id="38151"/>
    <lineage>
        <taxon>Eukaryota</taxon>
        <taxon>Metazoa</taxon>
        <taxon>Ecdysozoa</taxon>
        <taxon>Arthropoda</taxon>
        <taxon>Hexapoda</taxon>
        <taxon>Insecta</taxon>
        <taxon>Pterygota</taxon>
        <taxon>Neoptera</taxon>
        <taxon>Paraneoptera</taxon>
        <taxon>Hemiptera</taxon>
        <taxon>Auchenorrhyncha</taxon>
        <taxon>Cercopoidea</taxon>
        <taxon>Clastopteridae</taxon>
        <taxon>Clastoptera</taxon>
    </lineage>
</organism>
<gene>
    <name evidence="2" type="ORF">g.37448</name>
</gene>
<feature type="compositionally biased region" description="Basic and acidic residues" evidence="1">
    <location>
        <begin position="125"/>
        <end position="151"/>
    </location>
</feature>
<proteinExistence type="predicted"/>
<feature type="region of interest" description="Disordered" evidence="1">
    <location>
        <begin position="281"/>
        <end position="371"/>
    </location>
</feature>
<dbReference type="GO" id="GO:0035145">
    <property type="term" value="C:exon-exon junction complex"/>
    <property type="evidence" value="ECO:0007669"/>
    <property type="project" value="InterPro"/>
</dbReference>
<feature type="region of interest" description="Disordered" evidence="1">
    <location>
        <begin position="1"/>
        <end position="38"/>
    </location>
</feature>
<feature type="compositionally biased region" description="Basic and acidic residues" evidence="1">
    <location>
        <begin position="166"/>
        <end position="191"/>
    </location>
</feature>
<feature type="compositionally biased region" description="Basic and acidic residues" evidence="1">
    <location>
        <begin position="15"/>
        <end position="36"/>
    </location>
</feature>
<dbReference type="AlphaFoldDB" id="A0A1B6D9F4"/>